<evidence type="ECO:0000313" key="5">
    <source>
        <dbReference type="Proteomes" id="UP000019116"/>
    </source>
</evidence>
<dbReference type="InterPro" id="IPR003103">
    <property type="entry name" value="BAG_domain"/>
</dbReference>
<dbReference type="Proteomes" id="UP000019116">
    <property type="component" value="Chromosome 6B"/>
</dbReference>
<name>A0A3B6PUF4_WHEAT</name>
<dbReference type="GO" id="GO:0051087">
    <property type="term" value="F:protein-folding chaperone binding"/>
    <property type="evidence" value="ECO:0007669"/>
    <property type="project" value="InterPro"/>
</dbReference>
<evidence type="ECO:0000259" key="3">
    <source>
        <dbReference type="PROSITE" id="PS51035"/>
    </source>
</evidence>
<feature type="compositionally biased region" description="Basic residues" evidence="2">
    <location>
        <begin position="383"/>
        <end position="394"/>
    </location>
</feature>
<protein>
    <recommendedName>
        <fullName evidence="3">BAG domain-containing protein</fullName>
    </recommendedName>
</protein>
<dbReference type="Pfam" id="PF02179">
    <property type="entry name" value="BAG"/>
    <property type="match status" value="1"/>
</dbReference>
<dbReference type="SMART" id="SM00264">
    <property type="entry name" value="BAG"/>
    <property type="match status" value="1"/>
</dbReference>
<dbReference type="PaxDb" id="4565-Traes_6DL_1DF31EAB8.1"/>
<organism evidence="4">
    <name type="scientific">Triticum aestivum</name>
    <name type="common">Wheat</name>
    <dbReference type="NCBI Taxonomy" id="4565"/>
    <lineage>
        <taxon>Eukaryota</taxon>
        <taxon>Viridiplantae</taxon>
        <taxon>Streptophyta</taxon>
        <taxon>Embryophyta</taxon>
        <taxon>Tracheophyta</taxon>
        <taxon>Spermatophyta</taxon>
        <taxon>Magnoliopsida</taxon>
        <taxon>Liliopsida</taxon>
        <taxon>Poales</taxon>
        <taxon>Poaceae</taxon>
        <taxon>BOP clade</taxon>
        <taxon>Pooideae</taxon>
        <taxon>Triticodae</taxon>
        <taxon>Triticeae</taxon>
        <taxon>Triticinae</taxon>
        <taxon>Triticum</taxon>
    </lineage>
</organism>
<dbReference type="GO" id="GO:0006457">
    <property type="term" value="P:protein folding"/>
    <property type="evidence" value="ECO:0000318"/>
    <property type="project" value="GO_Central"/>
</dbReference>
<feature type="region of interest" description="Disordered" evidence="2">
    <location>
        <begin position="302"/>
        <end position="333"/>
    </location>
</feature>
<reference evidence="4" key="1">
    <citation type="submission" date="2018-08" db="EMBL/GenBank/DDBJ databases">
        <authorList>
            <person name="Rossello M."/>
        </authorList>
    </citation>
    <scope>NUCLEOTIDE SEQUENCE [LARGE SCALE GENOMIC DNA]</scope>
    <source>
        <strain evidence="4">cv. Chinese Spring</strain>
    </source>
</reference>
<dbReference type="PROSITE" id="PS51035">
    <property type="entry name" value="BAG"/>
    <property type="match status" value="1"/>
</dbReference>
<dbReference type="PANTHER" id="PTHR33322">
    <property type="entry name" value="BAG DOMAIN CONTAINING PROTEIN, EXPRESSED"/>
    <property type="match status" value="1"/>
</dbReference>
<feature type="compositionally biased region" description="Pro residues" evidence="2">
    <location>
        <begin position="104"/>
        <end position="114"/>
    </location>
</feature>
<dbReference type="EnsemblPlants" id="TraesCS6B02G456600.1">
    <property type="protein sequence ID" value="TraesCS6B02G456600.1.cds1"/>
    <property type="gene ID" value="TraesCS6B02G456600"/>
</dbReference>
<dbReference type="Gramene" id="TraesCS6B02G456600.1">
    <property type="protein sequence ID" value="TraesCS6B02G456600.1.cds1"/>
    <property type="gene ID" value="TraesCS6B02G456600"/>
</dbReference>
<proteinExistence type="predicted"/>
<keyword evidence="1" id="KW-0143">Chaperone</keyword>
<dbReference type="OrthoDB" id="696633at2759"/>
<reference evidence="4" key="2">
    <citation type="submission" date="2018-10" db="UniProtKB">
        <authorList>
            <consortium name="EnsemblPlants"/>
        </authorList>
    </citation>
    <scope>IDENTIFICATION</scope>
</reference>
<evidence type="ECO:0000256" key="1">
    <source>
        <dbReference type="ARBA" id="ARBA00023186"/>
    </source>
</evidence>
<dbReference type="STRING" id="4565.A0A3B6PUF4"/>
<dbReference type="PROSITE" id="PS50096">
    <property type="entry name" value="IQ"/>
    <property type="match status" value="1"/>
</dbReference>
<dbReference type="OMA" id="NEGEWEM"/>
<dbReference type="RefSeq" id="XP_044410219.1">
    <property type="nucleotide sequence ID" value="XM_044554284.1"/>
</dbReference>
<dbReference type="AlphaFoldDB" id="A0A3B6PUF4"/>
<dbReference type="SMR" id="A0A3B6PUF4"/>
<dbReference type="GeneID" id="123135209"/>
<gene>
    <name evidence="4" type="primary">LOC123135209</name>
</gene>
<dbReference type="SUPFAM" id="SSF63491">
    <property type="entry name" value="BAG domain"/>
    <property type="match status" value="1"/>
</dbReference>
<dbReference type="InterPro" id="IPR040400">
    <property type="entry name" value="BAG5/6/7/8"/>
</dbReference>
<evidence type="ECO:0000313" key="4">
    <source>
        <dbReference type="EnsemblPlants" id="TraesCS6B02G456600.1.cds1"/>
    </source>
</evidence>
<accession>A0A3B6PUF4</accession>
<dbReference type="Gramene" id="TraesCS6B03G1265400.1">
    <property type="protein sequence ID" value="TraesCS6B03G1265400.1.CDS1"/>
    <property type="gene ID" value="TraesCS6B03G1265400"/>
</dbReference>
<keyword evidence="5" id="KW-1185">Reference proteome</keyword>
<feature type="compositionally biased region" description="Low complexity" evidence="2">
    <location>
        <begin position="83"/>
        <end position="92"/>
    </location>
</feature>
<sequence>MARRGGFFGYDPYDYYYPTSYGYDAYPYYSPAAADPFFMDAEPLVTERLRPARRRAPARHDGGFFPGFGAAEPAARTMERPRPSSGSPKSSPDCFEVEVTGPEPDSPPAVPRNPAPSAEEAAVRVQAAARGLLARRMVREVRAVERQAEAVAARLSAEAEALRADARARIGLGEELMRLLLRLDGVHGAREYRRRVTRRVLALQDAVDALEAMSAVVTANAPEVQDAADEAEDGIESELELLVEDNTVVDSPGAETTDMAAMEVDAASPVVVDEDNQTETKLVAEVEKASEAEGEWEMVATGDGDVSTGEEDHAPPKALQQQEPAGEEKKTVTTDGLDAKKFMEMVAALCERSAQQCALIGALAERVDTLEHAVRRVEEADRRRRRNKKTKKDSKKNTNSFYSD</sequence>
<feature type="region of interest" description="Disordered" evidence="2">
    <location>
        <begin position="53"/>
        <end position="121"/>
    </location>
</feature>
<dbReference type="PANTHER" id="PTHR33322:SF4">
    <property type="entry name" value="BAG DOMAIN CONTAINING PROTEIN, EXPRESSED"/>
    <property type="match status" value="1"/>
</dbReference>
<feature type="region of interest" description="Disordered" evidence="2">
    <location>
        <begin position="378"/>
        <end position="404"/>
    </location>
</feature>
<feature type="domain" description="BAG" evidence="3">
    <location>
        <begin position="140"/>
        <end position="211"/>
    </location>
</feature>
<evidence type="ECO:0000256" key="2">
    <source>
        <dbReference type="SAM" id="MobiDB-lite"/>
    </source>
</evidence>